<feature type="region of interest" description="Disordered" evidence="6">
    <location>
        <begin position="1808"/>
        <end position="1898"/>
    </location>
</feature>
<keyword evidence="4" id="KW-0256">Endoplasmic reticulum</keyword>
<feature type="compositionally biased region" description="Polar residues" evidence="6">
    <location>
        <begin position="823"/>
        <end position="836"/>
    </location>
</feature>
<dbReference type="GO" id="GO:0005783">
    <property type="term" value="C:endoplasmic reticulum"/>
    <property type="evidence" value="ECO:0007669"/>
    <property type="project" value="UniProtKB-SubCell"/>
</dbReference>
<feature type="domain" description="WW" evidence="7">
    <location>
        <begin position="2271"/>
        <end position="2305"/>
    </location>
</feature>
<dbReference type="InterPro" id="IPR001202">
    <property type="entry name" value="WW_dom"/>
</dbReference>
<feature type="compositionally biased region" description="Polar residues" evidence="6">
    <location>
        <begin position="1945"/>
        <end position="1954"/>
    </location>
</feature>
<feature type="compositionally biased region" description="Polar residues" evidence="6">
    <location>
        <begin position="764"/>
        <end position="774"/>
    </location>
</feature>
<protein>
    <recommendedName>
        <fullName evidence="7">WW domain-containing protein</fullName>
    </recommendedName>
</protein>
<feature type="compositionally biased region" description="Acidic residues" evidence="6">
    <location>
        <begin position="1544"/>
        <end position="1554"/>
    </location>
</feature>
<feature type="compositionally biased region" description="Basic and acidic residues" evidence="6">
    <location>
        <begin position="1932"/>
        <end position="1944"/>
    </location>
</feature>
<feature type="compositionally biased region" description="Low complexity" evidence="6">
    <location>
        <begin position="306"/>
        <end position="317"/>
    </location>
</feature>
<keyword evidence="5" id="KW-0931">ER-Golgi transport</keyword>
<feature type="region of interest" description="Disordered" evidence="6">
    <location>
        <begin position="748"/>
        <end position="774"/>
    </location>
</feature>
<name>A0ABD3NZG3_9STRA</name>
<feature type="compositionally biased region" description="Basic and acidic residues" evidence="6">
    <location>
        <begin position="1887"/>
        <end position="1898"/>
    </location>
</feature>
<evidence type="ECO:0000313" key="9">
    <source>
        <dbReference type="Proteomes" id="UP001530400"/>
    </source>
</evidence>
<feature type="compositionally biased region" description="Polar residues" evidence="6">
    <location>
        <begin position="2754"/>
        <end position="2768"/>
    </location>
</feature>
<feature type="domain" description="WW" evidence="7">
    <location>
        <begin position="1780"/>
        <end position="1814"/>
    </location>
</feature>
<dbReference type="SUPFAM" id="SSF51045">
    <property type="entry name" value="WW domain"/>
    <property type="match status" value="9"/>
</dbReference>
<dbReference type="GO" id="GO:0016192">
    <property type="term" value="P:vesicle-mediated transport"/>
    <property type="evidence" value="ECO:0007669"/>
    <property type="project" value="UniProtKB-KW"/>
</dbReference>
<feature type="compositionally biased region" description="Acidic residues" evidence="6">
    <location>
        <begin position="2706"/>
        <end position="2718"/>
    </location>
</feature>
<evidence type="ECO:0000256" key="5">
    <source>
        <dbReference type="ARBA" id="ARBA00022892"/>
    </source>
</evidence>
<gene>
    <name evidence="8" type="ORF">ACHAWO_000130</name>
</gene>
<feature type="domain" description="WW" evidence="7">
    <location>
        <begin position="1683"/>
        <end position="1717"/>
    </location>
</feature>
<feature type="compositionally biased region" description="Basic and acidic residues" evidence="6">
    <location>
        <begin position="2865"/>
        <end position="2877"/>
    </location>
</feature>
<evidence type="ECO:0000256" key="4">
    <source>
        <dbReference type="ARBA" id="ARBA00022824"/>
    </source>
</evidence>
<feature type="compositionally biased region" description="Basic and acidic residues" evidence="6">
    <location>
        <begin position="2741"/>
        <end position="2752"/>
    </location>
</feature>
<dbReference type="Pfam" id="PF12931">
    <property type="entry name" value="TPR_Sec16"/>
    <property type="match status" value="1"/>
</dbReference>
<organism evidence="8 9">
    <name type="scientific">Cyclotella atomus</name>
    <dbReference type="NCBI Taxonomy" id="382360"/>
    <lineage>
        <taxon>Eukaryota</taxon>
        <taxon>Sar</taxon>
        <taxon>Stramenopiles</taxon>
        <taxon>Ochrophyta</taxon>
        <taxon>Bacillariophyta</taxon>
        <taxon>Coscinodiscophyceae</taxon>
        <taxon>Thalassiosirophycidae</taxon>
        <taxon>Stephanodiscales</taxon>
        <taxon>Stephanodiscaceae</taxon>
        <taxon>Cyclotella</taxon>
    </lineage>
</organism>
<feature type="region of interest" description="Disordered" evidence="6">
    <location>
        <begin position="256"/>
        <end position="322"/>
    </location>
</feature>
<feature type="compositionally biased region" description="Low complexity" evidence="6">
    <location>
        <begin position="485"/>
        <end position="497"/>
    </location>
</feature>
<accession>A0ABD3NZG3</accession>
<evidence type="ECO:0000313" key="8">
    <source>
        <dbReference type="EMBL" id="KAL3780938.1"/>
    </source>
</evidence>
<evidence type="ECO:0000256" key="3">
    <source>
        <dbReference type="ARBA" id="ARBA00022448"/>
    </source>
</evidence>
<feature type="region of interest" description="Disordered" evidence="6">
    <location>
        <begin position="2941"/>
        <end position="3018"/>
    </location>
</feature>
<feature type="compositionally biased region" description="Low complexity" evidence="6">
    <location>
        <begin position="2028"/>
        <end position="2039"/>
    </location>
</feature>
<feature type="domain" description="WW" evidence="7">
    <location>
        <begin position="1480"/>
        <end position="1514"/>
    </location>
</feature>
<feature type="region of interest" description="Disordered" evidence="6">
    <location>
        <begin position="1521"/>
        <end position="1587"/>
    </location>
</feature>
<evidence type="ECO:0000256" key="2">
    <source>
        <dbReference type="ARBA" id="ARBA00005927"/>
    </source>
</evidence>
<feature type="region of interest" description="Disordered" evidence="6">
    <location>
        <begin position="2456"/>
        <end position="2475"/>
    </location>
</feature>
<dbReference type="PROSITE" id="PS50020">
    <property type="entry name" value="WW_DOMAIN_2"/>
    <property type="match status" value="9"/>
</dbReference>
<feature type="compositionally biased region" description="Low complexity" evidence="6">
    <location>
        <begin position="748"/>
        <end position="759"/>
    </location>
</feature>
<feature type="region of interest" description="Disordered" evidence="6">
    <location>
        <begin position="596"/>
        <end position="622"/>
    </location>
</feature>
<feature type="domain" description="WW" evidence="7">
    <location>
        <begin position="1366"/>
        <end position="1400"/>
    </location>
</feature>
<feature type="compositionally biased region" description="Basic and acidic residues" evidence="6">
    <location>
        <begin position="1974"/>
        <end position="1986"/>
    </location>
</feature>
<feature type="domain" description="WW" evidence="7">
    <location>
        <begin position="2187"/>
        <end position="2221"/>
    </location>
</feature>
<dbReference type="PROSITE" id="PS01159">
    <property type="entry name" value="WW_DOMAIN_1"/>
    <property type="match status" value="6"/>
</dbReference>
<feature type="compositionally biased region" description="Polar residues" evidence="6">
    <location>
        <begin position="1835"/>
        <end position="1844"/>
    </location>
</feature>
<evidence type="ECO:0000256" key="1">
    <source>
        <dbReference type="ARBA" id="ARBA00004240"/>
    </source>
</evidence>
<evidence type="ECO:0000256" key="6">
    <source>
        <dbReference type="SAM" id="MobiDB-lite"/>
    </source>
</evidence>
<feature type="compositionally biased region" description="Polar residues" evidence="6">
    <location>
        <begin position="2965"/>
        <end position="2974"/>
    </location>
</feature>
<feature type="region of interest" description="Disordered" evidence="6">
    <location>
        <begin position="1714"/>
        <end position="1749"/>
    </location>
</feature>
<feature type="compositionally biased region" description="Polar residues" evidence="6">
    <location>
        <begin position="981"/>
        <end position="1002"/>
    </location>
</feature>
<feature type="region of interest" description="Disordered" evidence="6">
    <location>
        <begin position="2136"/>
        <end position="2187"/>
    </location>
</feature>
<feature type="region of interest" description="Disordered" evidence="6">
    <location>
        <begin position="2687"/>
        <end position="2878"/>
    </location>
</feature>
<feature type="region of interest" description="Disordered" evidence="6">
    <location>
        <begin position="1929"/>
        <end position="2014"/>
    </location>
</feature>
<feature type="compositionally biased region" description="Polar residues" evidence="6">
    <location>
        <begin position="864"/>
        <end position="880"/>
    </location>
</feature>
<evidence type="ECO:0000259" key="7">
    <source>
        <dbReference type="PROSITE" id="PS50020"/>
    </source>
</evidence>
<feature type="compositionally biased region" description="Basic and acidic residues" evidence="6">
    <location>
        <begin position="2817"/>
        <end position="2831"/>
    </location>
</feature>
<proteinExistence type="inferred from homology"/>
<feature type="compositionally biased region" description="Basic and acidic residues" evidence="6">
    <location>
        <begin position="1808"/>
        <end position="1831"/>
    </location>
</feature>
<sequence>MRLSWDVLELLGRAALPSESRRRKLLGQSTKLRAYRLNLERPFNILNEQSPLEYGDYMKIWEEKDYPPTVGPVEYMPPRHLGGNAQVWRTLMQYGRIAQEGCVGSSTVSHSTEQVNDIVLDADDEANTNATETIDTRPLSYSDWRVLTEEEIEAHERLGEIDPLTGEYTFRTYDLTHVVERRFKNLSLQDLSIAEEDAVHDADETPNSSPTSAAMELVTVLSTESTGSDDDRAVIKSEEEMADMTARLFRRSELSLREKSEADARQAAEDKKRKEEEERARKAEEKRLEMEERAKAAEEGRKYKRSSTSGSSSSRGKFSSKKLMKSLSSISNKLVNELNGNATESYSRSGSGVCMNPKFKKSSSTQASAIEKARDLIDNEDEVEEDIENEHKKPLNLYIYGEYDVLNDLVNDGAKRLSRSKNLSDLDLLLQNDPCPPPDRWVRPTGWSRCNPSSCYAANPPEGYDLDSYGKNLVKLPKDDGHMKSTSTTQSPSISSTKAEERLNPKDSNATQSTAPSGSASEDLFDVTSSNRQKQHDSTKAKAAAPSSPVPQVKTLPTESCGTPQGAYHPPTSVTSTQAPCTQRTSIRVAHNRDFFGSAPADSSNSNSGGVNNNTGTDKIANAGMNNAGNALASTANEDFSSYNTNQTNEDFSSYNQSNEEVYYEGVALKTALSAFGSVASAVGGIANNVSSNVRGVVGQGSNPPGVQGDTGSGSVGGMMNALTPGRLANNMSNWRGKLAEVVAPQPGVQQQIGQQHQHASPHMSGQQPPVIQRQDSLPQGYSEFADQASLNSHQLQGQPSADYVFGATPAEQTNNMAMQHGYSGQTQQPQFNQHSSAEDIFTSPPVNPSPNSTSSWQLVNDPGVSSTQPPQTLMQQSSMPGHRPSLSHQLSALEKARHDSTTFQYADPLVGNINDAPPADTAASLANEVVLPPPTEGVNAMEIGKYTNVAASGETYDLSTISTPMASMDDPFTTHFQAVSAGSTSQSPSIPVAPTTPSNALPTQSTFTSTPASSTPASTKPASGPLNKPIPAAPRSGNRRMQLNLPKKANLPLPPPMPRKKPSLPTPSHSVANSSLGGDSRSSHRGLASHFKKPPPMEVSASPRLSTPQHRIYSPRVDSSKMSDLSPLPSPRIDWKGASADAVPAAPLDESIMMNEKPVEEILVASGETNLPKEATGQHYPAADVHKDRQDAAPPINSEVSPDMIQHQESEQMENIVASAVVRGTLFDAVESVVQSAAKNLPPAPPLTFSREPSQHVSFSADAPPIYHSQFPETESSCVTECDVLSDYQSFVKDEDVPPIKKGSGHDQNQSILPVASIERSREAEFPGVLADSSMVAECDDHSDYQGDLKDEVGEVEAGESSKSIALPEGWVESVDEASGEVYYYNTITNVSSWTVPINSSLDPNAISARPDEHFNAEAVYDEHLNEIENLPIKSSDGDISQQLVDHRSVTEQTSTAPADVIAEENVANDTSVSVAPDHVLPSGWIEMYEEGSGMAYYYNKVSGESRWEKPSIDAVSVEVPDDRTQISDSLNHPQSEAISAEMPDEGDPELEEEVPKVADGNDVDEQATSTKKEVSNENLSPKSSLHVSPLPDGWLEAKDPTNGKPFFVCLATGVSSYERPILQVDSGSAPAVGSSASAEINPDESVGDISGAPLNKCNQLEVTEQDNIGEKDIIAEEEFIPPLPTGWIETIDQQTGDKYYYNEITNASRWDRPVESVSDMVGPGESEPGSTPESAGATGETDTAVNDDAVDLATTELEAEHRSPSPNNENIATLDDLTALPAGWHEEIDPQSGNTYYYHEVTGDTVWDRPEKEQGESKDEAQGDTRVDFLDTANASDMSSPSRAAELPHNEISQGDEVNAPHSKAESAAASAEIPTEEENEVSDSPEHNISIEDKTKVLPEGWQELVDPTTGNLYYYNEVTGLSSWTLPEQEHGTDEAKVDSSGHSSSNQIESNKDLPEDTEVDFTAAVSSHVEKPEDDFRPLDSTDMLPEGWTNVDSASEWDRPASDAEPFAGQTEVVNEIITEAPVEPTATPTGTLAKESAPISPAEHETLPEDAAKVQSESTTEVDATELPCESNLLPDGWLQTFDETTGKPYYYNEQTGAVSWTLPYKQDSTIQGESTSDAEPFAGQTDVVPENEIKTEAPVELTAPISPTENESLPKGATKVQSESTTEDDATDVSGKSNFLPDGWLQTFDETTGKPYYYNEQTGDVSWTLPYKQNDTTQDDNPMPSNISEDVVEEEIQESALTPELIDDSTKPMPEQDVRSELNLPVGWMSVTDESSGKTYYYHETSGQTSWDPPKEDAAQLQVGSKEADTSTARLVRSGERSKPAHAIAIFGFGGRLCVMIPQVAKSLSGSTLPLSNEGVKTMRRGPVVIHQLRNLIPRDHKYSIPAQLSLPMIQSRDDDVISFLNEKSAVADSLIWNVVRIAAQNGGRLKDDFSAVVDLLLAEENSGSDSKKSLPQSPKVPTSSYVNTDLEEIQKLLMRGNRDEAVDEALENKNYALALLIASMSGFDTYQIVAQRFADEVLSPGSPLHTVALMLSKNLKIPSSEDLADPDSESFWCDDIYCDLGSMWKYHLASILRYAELLADFGYVELAREYVASIRQLTGIGLDNSTPHAIPASGNGLVPVFPDDFVDRLYRFEDRLCVLTGAKLSCKRKASEEHRKSTLAAITGGLGSVFSRTLSSDGTEKTKKAVQQQEITLDEPSSENEFMDMIETKPSKSLAPDSKPNDNPPGAKKDQIKSHKEATFVNSKSITSEANKQPKSSETKVKPQLFTPFSAVKPTEEHKTDSISGHTGVFPPASAPPTLGDDAADKVIEDKRNEPKQKMPSPTSTPNPKHNDKKAPSSEPPRSGGWLSKLLGRDSESKAKVADVGEDMQAYYDEKLKRWIFPGDDPAEVAKPLAPPPIMTPKTSDGAAVVSSTLAASNDPLAALMAPPSRAMSLKKSGPPPSRRYADPLSSMGNVSSTPMTGLPPISSKNVPHSPMRTDAAAPKFAVFQPKPSDSTTKSNEQEN</sequence>
<dbReference type="PANTHER" id="PTHR13402:SF6">
    <property type="entry name" value="SECRETORY 16, ISOFORM I"/>
    <property type="match status" value="1"/>
</dbReference>
<dbReference type="PANTHER" id="PTHR13402">
    <property type="entry name" value="RGPR-RELATED"/>
    <property type="match status" value="1"/>
</dbReference>
<feature type="domain" description="WW" evidence="7">
    <location>
        <begin position="1590"/>
        <end position="1624"/>
    </location>
</feature>
<feature type="region of interest" description="Disordered" evidence="6">
    <location>
        <begin position="2028"/>
        <end position="2074"/>
    </location>
</feature>
<feature type="region of interest" description="Disordered" evidence="6">
    <location>
        <begin position="1635"/>
        <end position="1654"/>
    </location>
</feature>
<dbReference type="Proteomes" id="UP001530400">
    <property type="component" value="Unassembled WGS sequence"/>
</dbReference>
<dbReference type="SMART" id="SM00456">
    <property type="entry name" value="WW"/>
    <property type="match status" value="9"/>
</dbReference>
<comment type="similarity">
    <text evidence="2">Belongs to the SEC16 family.</text>
</comment>
<feature type="compositionally biased region" description="Polar residues" evidence="6">
    <location>
        <begin position="1578"/>
        <end position="1587"/>
    </location>
</feature>
<dbReference type="CDD" id="cd00201">
    <property type="entry name" value="WW"/>
    <property type="match status" value="9"/>
</dbReference>
<comment type="caution">
    <text evidence="8">The sequence shown here is derived from an EMBL/GenBank/DDBJ whole genome shotgun (WGS) entry which is preliminary data.</text>
</comment>
<feature type="compositionally biased region" description="Polar residues" evidence="6">
    <location>
        <begin position="3006"/>
        <end position="3018"/>
    </location>
</feature>
<dbReference type="EMBL" id="JALLPJ020000869">
    <property type="protein sequence ID" value="KAL3780938.1"/>
    <property type="molecule type" value="Genomic_DNA"/>
</dbReference>
<feature type="domain" description="WW" evidence="7">
    <location>
        <begin position="1899"/>
        <end position="1933"/>
    </location>
</feature>
<feature type="region of interest" description="Disordered" evidence="6">
    <location>
        <begin position="981"/>
        <end position="1108"/>
    </location>
</feature>
<feature type="compositionally biased region" description="Polar residues" evidence="6">
    <location>
        <begin position="1069"/>
        <end position="1078"/>
    </location>
</feature>
<feature type="region of interest" description="Disordered" evidence="6">
    <location>
        <begin position="475"/>
        <end position="580"/>
    </location>
</feature>
<reference evidence="8 9" key="1">
    <citation type="submission" date="2024-10" db="EMBL/GenBank/DDBJ databases">
        <title>Updated reference genomes for cyclostephanoid diatoms.</title>
        <authorList>
            <person name="Roberts W.R."/>
            <person name="Alverson A.J."/>
        </authorList>
    </citation>
    <scope>NUCLEOTIDE SEQUENCE [LARGE SCALE GENOMIC DNA]</scope>
    <source>
        <strain evidence="8 9">AJA010-31</strain>
    </source>
</reference>
<feature type="region of interest" description="Disordered" evidence="6">
    <location>
        <begin position="823"/>
        <end position="886"/>
    </location>
</feature>
<dbReference type="InterPro" id="IPR024298">
    <property type="entry name" value="Sec16_Sec23-bd"/>
</dbReference>
<keyword evidence="3" id="KW-0813">Transport</keyword>
<dbReference type="InterPro" id="IPR036020">
    <property type="entry name" value="WW_dom_sf"/>
</dbReference>
<feature type="domain" description="WW" evidence="7">
    <location>
        <begin position="2080"/>
        <end position="2114"/>
    </location>
</feature>
<feature type="compositionally biased region" description="Acidic residues" evidence="6">
    <location>
        <begin position="1877"/>
        <end position="1886"/>
    </location>
</feature>
<feature type="compositionally biased region" description="Low complexity" evidence="6">
    <location>
        <begin position="603"/>
        <end position="622"/>
    </location>
</feature>
<dbReference type="Gene3D" id="1.25.40.1030">
    <property type="match status" value="1"/>
</dbReference>
<dbReference type="Gene3D" id="2.20.70.10">
    <property type="match status" value="9"/>
</dbReference>
<feature type="compositionally biased region" description="Low complexity" evidence="6">
    <location>
        <begin position="1003"/>
        <end position="1026"/>
    </location>
</feature>
<feature type="compositionally biased region" description="Polar residues" evidence="6">
    <location>
        <begin position="1528"/>
        <end position="1539"/>
    </location>
</feature>
<dbReference type="Pfam" id="PF00397">
    <property type="entry name" value="WW"/>
    <property type="match status" value="8"/>
</dbReference>
<feature type="compositionally biased region" description="Polar residues" evidence="6">
    <location>
        <begin position="506"/>
        <end position="520"/>
    </location>
</feature>
<comment type="subcellular location">
    <subcellularLocation>
        <location evidence="1">Endoplasmic reticulum</location>
    </subcellularLocation>
</comment>
<feature type="compositionally biased region" description="Basic and acidic residues" evidence="6">
    <location>
        <begin position="2050"/>
        <end position="2060"/>
    </location>
</feature>
<feature type="compositionally biased region" description="Basic and acidic residues" evidence="6">
    <location>
        <begin position="256"/>
        <end position="301"/>
    </location>
</feature>
<keyword evidence="9" id="KW-1185">Reference proteome</keyword>